<evidence type="ECO:0000313" key="19">
    <source>
        <dbReference type="EMBL" id="NYJ75059.1"/>
    </source>
</evidence>
<feature type="domain" description="Cytochrome oxidase subunit II transmembrane region profile" evidence="18">
    <location>
        <begin position="42"/>
        <end position="140"/>
    </location>
</feature>
<feature type="transmembrane region" description="Helical" evidence="16">
    <location>
        <begin position="26"/>
        <end position="46"/>
    </location>
</feature>
<comment type="function">
    <text evidence="12 15">Subunits I and II form the functional core of the enzyme complex. Electrons originating in cytochrome c are transferred via heme a and Cu(A) to the binuclear center formed by heme a3 and Cu(B).</text>
</comment>
<dbReference type="PROSITE" id="PS50857">
    <property type="entry name" value="COX2_CUA"/>
    <property type="match status" value="1"/>
</dbReference>
<comment type="catalytic activity">
    <reaction evidence="13 15">
        <text>4 Fe(II)-[cytochrome c] + O2 + 8 H(+)(in) = 4 Fe(III)-[cytochrome c] + 2 H2O + 4 H(+)(out)</text>
        <dbReference type="Rhea" id="RHEA:11436"/>
        <dbReference type="Rhea" id="RHEA-COMP:10350"/>
        <dbReference type="Rhea" id="RHEA-COMP:14399"/>
        <dbReference type="ChEBI" id="CHEBI:15377"/>
        <dbReference type="ChEBI" id="CHEBI:15378"/>
        <dbReference type="ChEBI" id="CHEBI:15379"/>
        <dbReference type="ChEBI" id="CHEBI:29033"/>
        <dbReference type="ChEBI" id="CHEBI:29034"/>
        <dbReference type="EC" id="7.1.1.9"/>
    </reaction>
</comment>
<keyword evidence="4 14" id="KW-0679">Respiratory chain</keyword>
<evidence type="ECO:0000259" key="18">
    <source>
        <dbReference type="PROSITE" id="PS50999"/>
    </source>
</evidence>
<dbReference type="PRINTS" id="PR01166">
    <property type="entry name" value="CYCOXIDASEII"/>
</dbReference>
<comment type="similarity">
    <text evidence="2 14">Belongs to the cytochrome c oxidase subunit 2 family.</text>
</comment>
<evidence type="ECO:0000256" key="11">
    <source>
        <dbReference type="ARBA" id="ARBA00023136"/>
    </source>
</evidence>
<dbReference type="SUPFAM" id="SSF81464">
    <property type="entry name" value="Cytochrome c oxidase subunit II-like, transmembrane region"/>
    <property type="match status" value="1"/>
</dbReference>
<evidence type="ECO:0000313" key="20">
    <source>
        <dbReference type="Proteomes" id="UP000571817"/>
    </source>
</evidence>
<evidence type="ECO:0000256" key="12">
    <source>
        <dbReference type="ARBA" id="ARBA00024688"/>
    </source>
</evidence>
<dbReference type="NCBIfam" id="TIGR02866">
    <property type="entry name" value="CoxB"/>
    <property type="match status" value="1"/>
</dbReference>
<dbReference type="AlphaFoldDB" id="A0A853DGH3"/>
<dbReference type="PROSITE" id="PS00078">
    <property type="entry name" value="COX2"/>
    <property type="match status" value="1"/>
</dbReference>
<evidence type="ECO:0000256" key="4">
    <source>
        <dbReference type="ARBA" id="ARBA00022660"/>
    </source>
</evidence>
<dbReference type="InterPro" id="IPR014222">
    <property type="entry name" value="Cyt_c_oxidase_su2"/>
</dbReference>
<gene>
    <name evidence="19" type="ORF">HNR15_002022</name>
</gene>
<dbReference type="InterPro" id="IPR036257">
    <property type="entry name" value="Cyt_c_oxidase_su2_TM_sf"/>
</dbReference>
<accession>A0A853DGH3</accession>
<evidence type="ECO:0000259" key="17">
    <source>
        <dbReference type="PROSITE" id="PS50857"/>
    </source>
</evidence>
<keyword evidence="9 16" id="KW-1133">Transmembrane helix</keyword>
<dbReference type="CDD" id="cd13919">
    <property type="entry name" value="CuRO_HCO_II_like_5"/>
    <property type="match status" value="1"/>
</dbReference>
<keyword evidence="11 16" id="KW-0472">Membrane</keyword>
<dbReference type="GO" id="GO:0042773">
    <property type="term" value="P:ATP synthesis coupled electron transport"/>
    <property type="evidence" value="ECO:0007669"/>
    <property type="project" value="TreeGrafter"/>
</dbReference>
<dbReference type="SUPFAM" id="SSF49503">
    <property type="entry name" value="Cupredoxins"/>
    <property type="match status" value="1"/>
</dbReference>
<evidence type="ECO:0000256" key="6">
    <source>
        <dbReference type="ARBA" id="ARBA00022723"/>
    </source>
</evidence>
<dbReference type="GO" id="GO:0016491">
    <property type="term" value="F:oxidoreductase activity"/>
    <property type="evidence" value="ECO:0007669"/>
    <property type="project" value="UniProtKB-KW"/>
</dbReference>
<feature type="transmembrane region" description="Helical" evidence="16">
    <location>
        <begin position="66"/>
        <end position="89"/>
    </location>
</feature>
<dbReference type="InterPro" id="IPR011759">
    <property type="entry name" value="Cyt_c_oxidase_su2_TM_dom"/>
</dbReference>
<evidence type="ECO:0000256" key="2">
    <source>
        <dbReference type="ARBA" id="ARBA00007866"/>
    </source>
</evidence>
<evidence type="ECO:0000256" key="16">
    <source>
        <dbReference type="SAM" id="Phobius"/>
    </source>
</evidence>
<dbReference type="InterPro" id="IPR045187">
    <property type="entry name" value="CcO_II"/>
</dbReference>
<feature type="transmembrane region" description="Helical" evidence="16">
    <location>
        <begin position="110"/>
        <end position="127"/>
    </location>
</feature>
<dbReference type="Proteomes" id="UP000571817">
    <property type="component" value="Unassembled WGS sequence"/>
</dbReference>
<evidence type="ECO:0000256" key="5">
    <source>
        <dbReference type="ARBA" id="ARBA00022692"/>
    </source>
</evidence>
<dbReference type="PANTHER" id="PTHR22888">
    <property type="entry name" value="CYTOCHROME C OXIDASE, SUBUNIT II"/>
    <property type="match status" value="1"/>
</dbReference>
<evidence type="ECO:0000256" key="14">
    <source>
        <dbReference type="RuleBase" id="RU000456"/>
    </source>
</evidence>
<dbReference type="Gene3D" id="1.10.287.90">
    <property type="match status" value="1"/>
</dbReference>
<evidence type="ECO:0000256" key="3">
    <source>
        <dbReference type="ARBA" id="ARBA00022448"/>
    </source>
</evidence>
<dbReference type="EMBL" id="JACCFW010000001">
    <property type="protein sequence ID" value="NYJ75059.1"/>
    <property type="molecule type" value="Genomic_DNA"/>
</dbReference>
<dbReference type="Pfam" id="PF00116">
    <property type="entry name" value="COX2"/>
    <property type="match status" value="1"/>
</dbReference>
<evidence type="ECO:0000256" key="9">
    <source>
        <dbReference type="ARBA" id="ARBA00022989"/>
    </source>
</evidence>
<keyword evidence="19" id="KW-0560">Oxidoreductase</keyword>
<keyword evidence="8 14" id="KW-0249">Electron transport</keyword>
<dbReference type="InterPro" id="IPR008972">
    <property type="entry name" value="Cupredoxin"/>
</dbReference>
<evidence type="ECO:0000256" key="10">
    <source>
        <dbReference type="ARBA" id="ARBA00023008"/>
    </source>
</evidence>
<keyword evidence="20" id="KW-1185">Reference proteome</keyword>
<comment type="caution">
    <text evidence="19">The sequence shown here is derived from an EMBL/GenBank/DDBJ whole genome shotgun (WGS) entry which is preliminary data.</text>
</comment>
<keyword evidence="10 15" id="KW-0186">Copper</keyword>
<dbReference type="Pfam" id="PF02790">
    <property type="entry name" value="COX2_TM"/>
    <property type="match status" value="1"/>
</dbReference>
<evidence type="ECO:0000256" key="7">
    <source>
        <dbReference type="ARBA" id="ARBA00022967"/>
    </source>
</evidence>
<organism evidence="19 20">
    <name type="scientific">Allobranchiibius huperziae</name>
    <dbReference type="NCBI Taxonomy" id="1874116"/>
    <lineage>
        <taxon>Bacteria</taxon>
        <taxon>Bacillati</taxon>
        <taxon>Actinomycetota</taxon>
        <taxon>Actinomycetes</taxon>
        <taxon>Micrococcales</taxon>
        <taxon>Dermacoccaceae</taxon>
        <taxon>Allobranchiibius</taxon>
    </lineage>
</organism>
<proteinExistence type="inferred from homology"/>
<dbReference type="GO" id="GO:0004129">
    <property type="term" value="F:cytochrome-c oxidase activity"/>
    <property type="evidence" value="ECO:0007669"/>
    <property type="project" value="UniProtKB-EC"/>
</dbReference>
<comment type="subcellular location">
    <subcellularLocation>
        <location evidence="14">Cell membrane</location>
        <topology evidence="14">Multi-pass membrane protein</topology>
    </subcellularLocation>
    <subcellularLocation>
        <location evidence="1">Membrane</location>
        <topology evidence="1">Multi-pass membrane protein</topology>
    </subcellularLocation>
</comment>
<reference evidence="19 20" key="1">
    <citation type="submission" date="2020-07" db="EMBL/GenBank/DDBJ databases">
        <title>Sequencing the genomes of 1000 actinobacteria strains.</title>
        <authorList>
            <person name="Klenk H.-P."/>
        </authorList>
    </citation>
    <scope>NUCLEOTIDE SEQUENCE [LARGE SCALE GENOMIC DNA]</scope>
    <source>
        <strain evidence="19 20">DSM 29531</strain>
    </source>
</reference>
<name>A0A853DGH3_9MICO</name>
<evidence type="ECO:0000256" key="13">
    <source>
        <dbReference type="ARBA" id="ARBA00047816"/>
    </source>
</evidence>
<evidence type="ECO:0000256" key="1">
    <source>
        <dbReference type="ARBA" id="ARBA00004141"/>
    </source>
</evidence>
<protein>
    <recommendedName>
        <fullName evidence="15">Cytochrome c oxidase subunit 2</fullName>
        <ecNumber evidence="15">7.1.1.9</ecNumber>
    </recommendedName>
</protein>
<dbReference type="InterPro" id="IPR002429">
    <property type="entry name" value="CcO_II-like_C"/>
</dbReference>
<dbReference type="GO" id="GO:0005886">
    <property type="term" value="C:plasma membrane"/>
    <property type="evidence" value="ECO:0007669"/>
    <property type="project" value="UniProtKB-SubCell"/>
</dbReference>
<comment type="cofactor">
    <cofactor evidence="15">
        <name>Cu cation</name>
        <dbReference type="ChEBI" id="CHEBI:23378"/>
    </cofactor>
    <text evidence="15">Binds a copper A center.</text>
</comment>
<dbReference type="InterPro" id="IPR001505">
    <property type="entry name" value="Copper_CuA"/>
</dbReference>
<dbReference type="EC" id="7.1.1.9" evidence="15"/>
<dbReference type="PANTHER" id="PTHR22888:SF9">
    <property type="entry name" value="CYTOCHROME C OXIDASE SUBUNIT 2"/>
    <property type="match status" value="1"/>
</dbReference>
<dbReference type="RefSeq" id="WP_343048503.1">
    <property type="nucleotide sequence ID" value="NZ_JACCFW010000001.1"/>
</dbReference>
<dbReference type="PROSITE" id="PS50999">
    <property type="entry name" value="COX2_TM"/>
    <property type="match status" value="1"/>
</dbReference>
<keyword evidence="3 14" id="KW-0813">Transport</keyword>
<dbReference type="Gene3D" id="2.60.40.420">
    <property type="entry name" value="Cupredoxins - blue copper proteins"/>
    <property type="match status" value="1"/>
</dbReference>
<evidence type="ECO:0000256" key="15">
    <source>
        <dbReference type="RuleBase" id="RU004024"/>
    </source>
</evidence>
<feature type="domain" description="Cytochrome oxidase subunit II copper A binding" evidence="17">
    <location>
        <begin position="142"/>
        <end position="270"/>
    </location>
</feature>
<keyword evidence="6 15" id="KW-0479">Metal-binding</keyword>
<evidence type="ECO:0000256" key="8">
    <source>
        <dbReference type="ARBA" id="ARBA00022982"/>
    </source>
</evidence>
<keyword evidence="5 14" id="KW-0812">Transmembrane</keyword>
<sequence length="312" mass="34588">MSGTRENQSGGTPRRPVKPRSLRRRLGYAGVVAICATALSGCTAQQRRGFLPHGITKVSPDITHFWVASWLWALGVGVLVWGLIIYCAVRYRRKKTDTGLPPQLAYNVPIEILYTVVPVIMVAVLFGKTVQLENKMLDTSGTPQNTVNVIGKQWSWDFNYVNDKVYDTGEQALLNGKPGAEKTIPTLYLPVNERTEFILTSRDVIHDFWVIAFLQKMDMIPGKVNKFDVTPTQIGTYRGKCAELCGAYHSQMLFNVKVVDAADYAKQMQRLRAAGQTGFLSNALNRSGLENGQQQYLPSGLDSSDVVNVGSK</sequence>
<keyword evidence="7" id="KW-1278">Translocase</keyword>
<dbReference type="GO" id="GO:0005507">
    <property type="term" value="F:copper ion binding"/>
    <property type="evidence" value="ECO:0007669"/>
    <property type="project" value="InterPro"/>
</dbReference>